<protein>
    <submittedName>
        <fullName evidence="1">Alpha/beta fold hydrolase</fullName>
    </submittedName>
</protein>
<dbReference type="SUPFAM" id="SSF53474">
    <property type="entry name" value="alpha/beta-Hydrolases"/>
    <property type="match status" value="1"/>
</dbReference>
<dbReference type="InterPro" id="IPR010662">
    <property type="entry name" value="RBBP9/YdeN"/>
</dbReference>
<dbReference type="InterPro" id="IPR029058">
    <property type="entry name" value="AB_hydrolase_fold"/>
</dbReference>
<evidence type="ECO:0000313" key="1">
    <source>
        <dbReference type="EMBL" id="MFC3210097.1"/>
    </source>
</evidence>
<name>A0ABV7KKZ2_PLAOK</name>
<dbReference type="Gene3D" id="3.40.50.1820">
    <property type="entry name" value="alpha/beta hydrolase"/>
    <property type="match status" value="1"/>
</dbReference>
<proteinExistence type="predicted"/>
<keyword evidence="2" id="KW-1185">Reference proteome</keyword>
<dbReference type="EMBL" id="JBHRUJ010000004">
    <property type="protein sequence ID" value="MFC3210097.1"/>
    <property type="molecule type" value="Genomic_DNA"/>
</dbReference>
<dbReference type="RefSeq" id="WP_117313278.1">
    <property type="nucleotide sequence ID" value="NZ_JBHRUJ010000004.1"/>
</dbReference>
<evidence type="ECO:0000313" key="2">
    <source>
        <dbReference type="Proteomes" id="UP001595625"/>
    </source>
</evidence>
<reference evidence="2" key="1">
    <citation type="journal article" date="2019" name="Int. J. Syst. Evol. Microbiol.">
        <title>The Global Catalogue of Microorganisms (GCM) 10K type strain sequencing project: providing services to taxonomists for standard genome sequencing and annotation.</title>
        <authorList>
            <consortium name="The Broad Institute Genomics Platform"/>
            <consortium name="The Broad Institute Genome Sequencing Center for Infectious Disease"/>
            <person name="Wu L."/>
            <person name="Ma J."/>
        </authorList>
    </citation>
    <scope>NUCLEOTIDE SEQUENCE [LARGE SCALE GENOMIC DNA]</scope>
    <source>
        <strain evidence="2">CCM 320</strain>
    </source>
</reference>
<sequence length="183" mass="20410">MAQQVLFIHSAGPQGEQQGSSGLLQYLKKELGTDYQVIAPDMPEPEDPKYREWREVLKEELAAVEDGSVLVGHSIGGSALLKFLSEEELGKSFSKVITIAAPFWGLDEDWQLEDFQLADDFSTRNALLPDVVLLHSIEDEIVPFSHLQKYMENLPSAAVKQLPGNDHIFQDGLSEAADEIRKM</sequence>
<dbReference type="PANTHER" id="PTHR15394">
    <property type="entry name" value="SERINE HYDROLASE RBBP9"/>
    <property type="match status" value="1"/>
</dbReference>
<keyword evidence="1" id="KW-0378">Hydrolase</keyword>
<dbReference type="PANTHER" id="PTHR15394:SF3">
    <property type="entry name" value="SERINE HYDROLASE RBBP9"/>
    <property type="match status" value="1"/>
</dbReference>
<organism evidence="1 2">
    <name type="scientific">Planomicrobium okeanokoites</name>
    <name type="common">Planococcus okeanokoites</name>
    <name type="synonym">Flavobacterium okeanokoites</name>
    <dbReference type="NCBI Taxonomy" id="244"/>
    <lineage>
        <taxon>Bacteria</taxon>
        <taxon>Bacillati</taxon>
        <taxon>Bacillota</taxon>
        <taxon>Bacilli</taxon>
        <taxon>Bacillales</taxon>
        <taxon>Caryophanaceae</taxon>
        <taxon>Planomicrobium</taxon>
    </lineage>
</organism>
<dbReference type="GO" id="GO:0016787">
    <property type="term" value="F:hydrolase activity"/>
    <property type="evidence" value="ECO:0007669"/>
    <property type="project" value="UniProtKB-KW"/>
</dbReference>
<accession>A0ABV7KKZ2</accession>
<dbReference type="Proteomes" id="UP001595625">
    <property type="component" value="Unassembled WGS sequence"/>
</dbReference>
<comment type="caution">
    <text evidence="1">The sequence shown here is derived from an EMBL/GenBank/DDBJ whole genome shotgun (WGS) entry which is preliminary data.</text>
</comment>
<dbReference type="Pfam" id="PF06821">
    <property type="entry name" value="Ser_hydrolase"/>
    <property type="match status" value="1"/>
</dbReference>
<gene>
    <name evidence="1" type="ORF">ACFOEJ_03290</name>
</gene>